<dbReference type="InterPro" id="IPR032095">
    <property type="entry name" value="Sacchrp_dh-like_C"/>
</dbReference>
<dbReference type="InterPro" id="IPR051168">
    <property type="entry name" value="AASS"/>
</dbReference>
<dbReference type="Pfam" id="PF16653">
    <property type="entry name" value="Sacchrp_dh_C"/>
    <property type="match status" value="1"/>
</dbReference>
<dbReference type="PANTHER" id="PTHR11133:SF22">
    <property type="entry name" value="ALPHA-AMINOADIPIC SEMIALDEHYDE SYNTHASE, MITOCHONDRIAL"/>
    <property type="match status" value="1"/>
</dbReference>
<keyword evidence="1" id="KW-0560">Oxidoreductase</keyword>
<feature type="domain" description="Saccharopine dehydrogenase-like C-terminal" evidence="3">
    <location>
        <begin position="139"/>
        <end position="459"/>
    </location>
</feature>
<dbReference type="Gene3D" id="3.30.360.10">
    <property type="entry name" value="Dihydrodipicolinate Reductase, domain 2"/>
    <property type="match status" value="1"/>
</dbReference>
<evidence type="ECO:0000259" key="3">
    <source>
        <dbReference type="Pfam" id="PF16653"/>
    </source>
</evidence>
<dbReference type="InterPro" id="IPR036291">
    <property type="entry name" value="NAD(P)-bd_dom_sf"/>
</dbReference>
<keyword evidence="4" id="KW-1185">Reference proteome</keyword>
<dbReference type="SUPFAM" id="SSF55347">
    <property type="entry name" value="Glyceraldehyde-3-phosphate dehydrogenase-like, C-terminal domain"/>
    <property type="match status" value="1"/>
</dbReference>
<feature type="domain" description="Saccharopine dehydrogenase NADP binding" evidence="2">
    <location>
        <begin position="20"/>
        <end position="135"/>
    </location>
</feature>
<dbReference type="InterPro" id="IPR005097">
    <property type="entry name" value="Sacchrp_dh_NADP-bd"/>
</dbReference>
<evidence type="ECO:0000259" key="2">
    <source>
        <dbReference type="Pfam" id="PF03435"/>
    </source>
</evidence>
<accession>A0ABM0JEZ9</accession>
<gene>
    <name evidence="5" type="primary">LOC101859767</name>
</gene>
<sequence>MISFQEKLERRMATSTSRKVLVCGSGRVVSPCIKVLLKRQCSVTIVSMIQDELDVLSATYPGVQVLHIDVSKDTEQVHNLVAQHDLVVSLVPPPLHAAIAEHCIELKRCMVMASYVLENLKALNDKAVAAGVTILCEAGLDPGIDHMIALRCIDSITERNGQITSYDSVCGGLPAPECSRVPLRYKFSWYPKGVLLSAIANSVYLKNGKRVEVSAQDLDKIPDPSLKVPDQMIGDEELEVIPNRDSLKYVDLYGIQSASAVFRGTFRYKGYNDVIKAFSSLRLLETEEKSFLSAGSDPITWKDLMARLLDLPQQSSYVQVREQLHERFGRNDLVTDTVVKLGLLDETLVPLLGAPVDVLTAQLLSCDSLSFGPEERDMVLMRTKIEAKFPDDYRESHNFELVCYGQPNGHSAMSLTVGLTIGECSCLLLDGKVKRSGIILPTTPDIYTPVLQLLEEEGIHVDSDIETCSL</sequence>
<organism evidence="4 5">
    <name type="scientific">Aplysia californica</name>
    <name type="common">California sea hare</name>
    <dbReference type="NCBI Taxonomy" id="6500"/>
    <lineage>
        <taxon>Eukaryota</taxon>
        <taxon>Metazoa</taxon>
        <taxon>Spiralia</taxon>
        <taxon>Lophotrochozoa</taxon>
        <taxon>Mollusca</taxon>
        <taxon>Gastropoda</taxon>
        <taxon>Heterobranchia</taxon>
        <taxon>Euthyneura</taxon>
        <taxon>Tectipleura</taxon>
        <taxon>Aplysiida</taxon>
        <taxon>Aplysioidea</taxon>
        <taxon>Aplysiidae</taxon>
        <taxon>Aplysia</taxon>
    </lineage>
</organism>
<name>A0ABM0JEZ9_APLCA</name>
<dbReference type="GeneID" id="101859767"/>
<evidence type="ECO:0000313" key="5">
    <source>
        <dbReference type="RefSeq" id="XP_005092196.1"/>
    </source>
</evidence>
<dbReference type="Pfam" id="PF03435">
    <property type="entry name" value="Sacchrp_dh_NADP"/>
    <property type="match status" value="1"/>
</dbReference>
<proteinExistence type="predicted"/>
<protein>
    <submittedName>
        <fullName evidence="5">Alpha-aminoadipic semialdehyde synthase, mitochondrial</fullName>
    </submittedName>
</protein>
<evidence type="ECO:0000313" key="4">
    <source>
        <dbReference type="Proteomes" id="UP000694888"/>
    </source>
</evidence>
<dbReference type="SUPFAM" id="SSF51735">
    <property type="entry name" value="NAD(P)-binding Rossmann-fold domains"/>
    <property type="match status" value="1"/>
</dbReference>
<dbReference type="Gene3D" id="3.40.50.720">
    <property type="entry name" value="NAD(P)-binding Rossmann-like Domain"/>
    <property type="match status" value="1"/>
</dbReference>
<evidence type="ECO:0000256" key="1">
    <source>
        <dbReference type="ARBA" id="ARBA00023002"/>
    </source>
</evidence>
<dbReference type="RefSeq" id="XP_005092196.1">
    <property type="nucleotide sequence ID" value="XM_005092139.3"/>
</dbReference>
<dbReference type="Proteomes" id="UP000694888">
    <property type="component" value="Unplaced"/>
</dbReference>
<dbReference type="PANTHER" id="PTHR11133">
    <property type="entry name" value="SACCHAROPINE DEHYDROGENASE"/>
    <property type="match status" value="1"/>
</dbReference>
<dbReference type="Gene3D" id="1.10.1870.10">
    <property type="entry name" value="Domain 3, Saccharopine reductase"/>
    <property type="match status" value="1"/>
</dbReference>
<reference evidence="5" key="1">
    <citation type="submission" date="2025-08" db="UniProtKB">
        <authorList>
            <consortium name="RefSeq"/>
        </authorList>
    </citation>
    <scope>IDENTIFICATION</scope>
</reference>